<feature type="transmembrane region" description="Helical" evidence="19">
    <location>
        <begin position="276"/>
        <end position="296"/>
    </location>
</feature>
<evidence type="ECO:0000256" key="19">
    <source>
        <dbReference type="RuleBase" id="RU362117"/>
    </source>
</evidence>
<evidence type="ECO:0000256" key="17">
    <source>
        <dbReference type="PIRSR" id="PIRSR038885-1"/>
    </source>
</evidence>
<evidence type="ECO:0000256" key="6">
    <source>
        <dbReference type="ARBA" id="ARBA00022617"/>
    </source>
</evidence>
<keyword evidence="10" id="KW-0999">Mitochondrion inner membrane</keyword>
<dbReference type="CDD" id="cd00284">
    <property type="entry name" value="Cytochrome_b_N"/>
    <property type="match status" value="1"/>
</dbReference>
<feature type="transmembrane region" description="Helical" evidence="19">
    <location>
        <begin position="128"/>
        <end position="146"/>
    </location>
</feature>
<keyword evidence="16 19" id="KW-0472">Membrane</keyword>
<comment type="similarity">
    <text evidence="19">Belongs to the cytochrome b family.</text>
</comment>
<feature type="transmembrane region" description="Helical" evidence="19">
    <location>
        <begin position="167"/>
        <end position="188"/>
    </location>
</feature>
<keyword evidence="5 19" id="KW-0813">Transport</keyword>
<dbReference type="InterPro" id="IPR030689">
    <property type="entry name" value="Cytochrome_b"/>
</dbReference>
<dbReference type="InterPro" id="IPR005798">
    <property type="entry name" value="Cyt_b/b6_C"/>
</dbReference>
<evidence type="ECO:0000256" key="1">
    <source>
        <dbReference type="ARBA" id="ARBA00002566"/>
    </source>
</evidence>
<evidence type="ECO:0000256" key="7">
    <source>
        <dbReference type="ARBA" id="ARBA00022660"/>
    </source>
</evidence>
<keyword evidence="7 19" id="KW-0679">Respiratory chain</keyword>
<dbReference type="PANTHER" id="PTHR19271">
    <property type="entry name" value="CYTOCHROME B"/>
    <property type="match status" value="1"/>
</dbReference>
<organism evidence="22">
    <name type="scientific">Euseius sacchari</name>
    <dbReference type="NCBI Taxonomy" id="3061191"/>
    <lineage>
        <taxon>Eukaryota</taxon>
        <taxon>Metazoa</taxon>
        <taxon>Ecdysozoa</taxon>
        <taxon>Arthropoda</taxon>
        <taxon>Chelicerata</taxon>
        <taxon>Arachnida</taxon>
        <taxon>Acari</taxon>
        <taxon>Parasitiformes</taxon>
        <taxon>Mesostigmata</taxon>
        <taxon>Gamasina</taxon>
        <taxon>Phytoseioidea</taxon>
        <taxon>Phytoseiidae</taxon>
        <taxon>Amblyseiinae</taxon>
        <taxon>Euseius</taxon>
    </lineage>
</organism>
<dbReference type="GO" id="GO:0016491">
    <property type="term" value="F:oxidoreductase activity"/>
    <property type="evidence" value="ECO:0007669"/>
    <property type="project" value="UniProtKB-UniRule"/>
</dbReference>
<name>A0AAU6PCN9_9ACAR</name>
<dbReference type="SUPFAM" id="SSF81342">
    <property type="entry name" value="Transmembrane di-heme cytochromes"/>
    <property type="match status" value="1"/>
</dbReference>
<keyword evidence="14" id="KW-0830">Ubiquinone</keyword>
<gene>
    <name evidence="22" type="primary">CYTB</name>
</gene>
<comment type="subcellular location">
    <subcellularLocation>
        <location evidence="2">Mitochondrion inner membrane</location>
        <topology evidence="2">Multi-pass membrane protein</topology>
    </subcellularLocation>
</comment>
<proteinExistence type="inferred from homology"/>
<evidence type="ECO:0000259" key="20">
    <source>
        <dbReference type="PROSITE" id="PS51002"/>
    </source>
</evidence>
<evidence type="ECO:0000256" key="13">
    <source>
        <dbReference type="ARBA" id="ARBA00023004"/>
    </source>
</evidence>
<keyword evidence="15 19" id="KW-0496">Mitochondrion</keyword>
<dbReference type="PROSITE" id="PS51002">
    <property type="entry name" value="CYTB_NTER"/>
    <property type="match status" value="1"/>
</dbReference>
<dbReference type="PANTHER" id="PTHR19271:SF16">
    <property type="entry name" value="CYTOCHROME B"/>
    <property type="match status" value="1"/>
</dbReference>
<protein>
    <recommendedName>
        <fullName evidence="4 19">Cytochrome b</fullName>
    </recommendedName>
</protein>
<evidence type="ECO:0000313" key="22">
    <source>
        <dbReference type="EMBL" id="WXI66974.1"/>
    </source>
</evidence>
<feature type="binding site" description="axial binding residue" evidence="18">
    <location>
        <position position="86"/>
    </location>
    <ligand>
        <name>heme b</name>
        <dbReference type="ChEBI" id="CHEBI:60344"/>
        <label>b566</label>
    </ligand>
    <ligandPart>
        <name>Fe</name>
        <dbReference type="ChEBI" id="CHEBI:18248"/>
    </ligandPart>
</feature>
<dbReference type="CDD" id="cd00290">
    <property type="entry name" value="cytochrome_b_C"/>
    <property type="match status" value="1"/>
</dbReference>
<dbReference type="InterPro" id="IPR005797">
    <property type="entry name" value="Cyt_b/b6_N"/>
</dbReference>
<dbReference type="InterPro" id="IPR036150">
    <property type="entry name" value="Cyt_b/b6_C_sf"/>
</dbReference>
<geneLocation type="mitochondrion" evidence="22"/>
<dbReference type="InterPro" id="IPR048259">
    <property type="entry name" value="Cytochrome_b_N_euk/bac"/>
</dbReference>
<feature type="binding site" evidence="17">
    <location>
        <position position="190"/>
    </location>
    <ligand>
        <name>a ubiquinone</name>
        <dbReference type="ChEBI" id="CHEBI:16389"/>
    </ligand>
</feature>
<feature type="transmembrane region" description="Helical" evidence="19">
    <location>
        <begin position="316"/>
        <end position="334"/>
    </location>
</feature>
<feature type="transmembrane region" description="Helical" evidence="19">
    <location>
        <begin position="218"/>
        <end position="239"/>
    </location>
</feature>
<feature type="domain" description="Cytochrome b/b6 C-terminal region profile" evidence="21">
    <location>
        <begin position="199"/>
        <end position="357"/>
    </location>
</feature>
<feature type="binding site" description="axial binding residue" evidence="18">
    <location>
        <position position="171"/>
    </location>
    <ligand>
        <name>heme b</name>
        <dbReference type="ChEBI" id="CHEBI:60344"/>
        <label>b562</label>
    </ligand>
    <ligandPart>
        <name>Fe</name>
        <dbReference type="ChEBI" id="CHEBI:18248"/>
    </ligandPart>
</feature>
<keyword evidence="12 19" id="KW-1133">Transmembrane helix</keyword>
<dbReference type="GO" id="GO:0045275">
    <property type="term" value="C:respiratory chain complex III"/>
    <property type="evidence" value="ECO:0007669"/>
    <property type="project" value="InterPro"/>
</dbReference>
<dbReference type="GO" id="GO:0006122">
    <property type="term" value="P:mitochondrial electron transport, ubiquinol to cytochrome c"/>
    <property type="evidence" value="ECO:0007669"/>
    <property type="project" value="TreeGrafter"/>
</dbReference>
<keyword evidence="13 18" id="KW-0408">Iron</keyword>
<keyword evidence="8 19" id="KW-0812">Transmembrane</keyword>
<evidence type="ECO:0000256" key="16">
    <source>
        <dbReference type="ARBA" id="ARBA00023136"/>
    </source>
</evidence>
<reference evidence="22" key="1">
    <citation type="submission" date="2023-12" db="EMBL/GenBank/DDBJ databases">
        <authorList>
            <person name="Zhao W."/>
        </authorList>
    </citation>
    <scope>NUCLEOTIDE SEQUENCE</scope>
</reference>
<dbReference type="Gene3D" id="1.20.810.10">
    <property type="entry name" value="Cytochrome Bc1 Complex, Chain C"/>
    <property type="match status" value="1"/>
</dbReference>
<evidence type="ECO:0000256" key="2">
    <source>
        <dbReference type="ARBA" id="ARBA00004448"/>
    </source>
</evidence>
<dbReference type="InterPro" id="IPR048260">
    <property type="entry name" value="Cytochrome_b_C_euk/bac"/>
</dbReference>
<comment type="function">
    <text evidence="1 19">Component of the ubiquinol-cytochrome c reductase complex (complex III or cytochrome b-c1 complex) that is part of the mitochondrial respiratory chain. The b-c1 complex mediates electron transfer from ubiquinol to cytochrome c. Contributes to the generation of a proton gradient across the mitochondrial membrane that is then used for ATP synthesis.</text>
</comment>
<evidence type="ECO:0000256" key="9">
    <source>
        <dbReference type="ARBA" id="ARBA00022723"/>
    </source>
</evidence>
<evidence type="ECO:0000256" key="5">
    <source>
        <dbReference type="ARBA" id="ARBA00022448"/>
    </source>
</evidence>
<dbReference type="PROSITE" id="PS51003">
    <property type="entry name" value="CYTB_CTER"/>
    <property type="match status" value="1"/>
</dbReference>
<comment type="cofactor">
    <cofactor evidence="18">
        <name>heme</name>
        <dbReference type="ChEBI" id="CHEBI:30413"/>
    </cofactor>
    <text evidence="18">Binds 2 heme groups non-covalently.</text>
</comment>
<keyword evidence="11 19" id="KW-0249">Electron transport</keyword>
<comment type="cofactor">
    <cofactor evidence="19">
        <name>heme b</name>
        <dbReference type="ChEBI" id="CHEBI:60344"/>
    </cofactor>
    <text evidence="19">Binds 2 heme groups non-covalently.</text>
</comment>
<keyword evidence="6 18" id="KW-0349">Heme</keyword>
<dbReference type="InterPro" id="IPR027387">
    <property type="entry name" value="Cytb/b6-like_sf"/>
</dbReference>
<evidence type="ECO:0000256" key="4">
    <source>
        <dbReference type="ARBA" id="ARBA00013531"/>
    </source>
</evidence>
<feature type="domain" description="Cytochrome b/b6 N-terminal region profile" evidence="20">
    <location>
        <begin position="1"/>
        <end position="198"/>
    </location>
</feature>
<feature type="transmembrane region" description="Helical" evidence="19">
    <location>
        <begin position="20"/>
        <end position="44"/>
    </location>
</feature>
<dbReference type="Pfam" id="PF00032">
    <property type="entry name" value="Cytochrom_B_C"/>
    <property type="match status" value="1"/>
</dbReference>
<evidence type="ECO:0000256" key="18">
    <source>
        <dbReference type="PIRSR" id="PIRSR038885-2"/>
    </source>
</evidence>
<evidence type="ECO:0000256" key="3">
    <source>
        <dbReference type="ARBA" id="ARBA00011649"/>
    </source>
</evidence>
<dbReference type="InterPro" id="IPR016174">
    <property type="entry name" value="Di-haem_cyt_TM"/>
</dbReference>
<evidence type="ECO:0000256" key="11">
    <source>
        <dbReference type="ARBA" id="ARBA00022982"/>
    </source>
</evidence>
<dbReference type="GO" id="GO:0008121">
    <property type="term" value="F:quinol-cytochrome-c reductase activity"/>
    <property type="evidence" value="ECO:0007669"/>
    <property type="project" value="InterPro"/>
</dbReference>
<feature type="binding site" description="axial binding residue" evidence="18">
    <location>
        <position position="185"/>
    </location>
    <ligand>
        <name>heme b</name>
        <dbReference type="ChEBI" id="CHEBI:60344"/>
        <label>b566</label>
    </ligand>
    <ligandPart>
        <name>Fe</name>
        <dbReference type="ChEBI" id="CHEBI:18248"/>
    </ligandPart>
</feature>
<feature type="transmembrane region" description="Helical" evidence="19">
    <location>
        <begin position="97"/>
        <end position="122"/>
    </location>
</feature>
<keyword evidence="9 18" id="KW-0479">Metal-binding</keyword>
<evidence type="ECO:0000259" key="21">
    <source>
        <dbReference type="PROSITE" id="PS51003"/>
    </source>
</evidence>
<dbReference type="Pfam" id="PF00033">
    <property type="entry name" value="Cytochrome_B"/>
    <property type="match status" value="1"/>
</dbReference>
<comment type="subunit">
    <text evidence="3">The main subunits of complex b-c1 are: cytochrome b, cytochrome c1 and the Rieske protein.</text>
</comment>
<dbReference type="GO" id="GO:0046872">
    <property type="term" value="F:metal ion binding"/>
    <property type="evidence" value="ECO:0007669"/>
    <property type="project" value="UniProtKB-UniRule"/>
</dbReference>
<evidence type="ECO:0000256" key="15">
    <source>
        <dbReference type="ARBA" id="ARBA00023128"/>
    </source>
</evidence>
<feature type="transmembrane region" description="Helical" evidence="19">
    <location>
        <begin position="64"/>
        <end position="85"/>
    </location>
</feature>
<dbReference type="EMBL" id="OR906641">
    <property type="protein sequence ID" value="WXI66974.1"/>
    <property type="molecule type" value="Genomic_DNA"/>
</dbReference>
<sequence>MQTIMKSYFMPMPSNLYYWWNFGSLLGFCLVLQITTGLFLSMFYENNMSGSFDSISQIERNINLGWLLRSLHANGASLFFVLIYLHLGRGLYFKSFLLTKVWMSGIILLFLLFMIAFIGYVLPWGQMSFWGATVITNLLTSIPYAGKTMTIWLWGGFSIEKATLMRFFSLHFLLPFILSAMIIIHILFLHESGSNNPLGHNSNMDKIPFQPYFIWKDIMGLMMCVSIFLIIVLIFPYSLMDPDNFNPANPMVTPPHIQPEWYFLFAYAILRTIPNKLGGVIALMMAILILSFLPFLKTNNIKINNMTNKMLFKMVFFMWMNNFLFLTTMGAMPIETPFDTISLLSSSIYFFLYMMFI</sequence>
<dbReference type="PIRSF" id="PIRSF038885">
    <property type="entry name" value="COB"/>
    <property type="match status" value="1"/>
</dbReference>
<dbReference type="GO" id="GO:0005743">
    <property type="term" value="C:mitochondrial inner membrane"/>
    <property type="evidence" value="ECO:0007669"/>
    <property type="project" value="UniProtKB-SubCell"/>
</dbReference>
<accession>A0AAU6PCN9</accession>
<evidence type="ECO:0000256" key="8">
    <source>
        <dbReference type="ARBA" id="ARBA00022692"/>
    </source>
</evidence>
<feature type="binding site" description="axial binding residue" evidence="18">
    <location>
        <position position="72"/>
    </location>
    <ligand>
        <name>heme b</name>
        <dbReference type="ChEBI" id="CHEBI:60344"/>
        <label>b562</label>
    </ligand>
    <ligandPart>
        <name>Fe</name>
        <dbReference type="ChEBI" id="CHEBI:18248"/>
    </ligandPart>
</feature>
<dbReference type="AlphaFoldDB" id="A0AAU6PCN9"/>
<evidence type="ECO:0000256" key="14">
    <source>
        <dbReference type="ARBA" id="ARBA00023075"/>
    </source>
</evidence>
<evidence type="ECO:0000256" key="12">
    <source>
        <dbReference type="ARBA" id="ARBA00022989"/>
    </source>
</evidence>
<evidence type="ECO:0000256" key="10">
    <source>
        <dbReference type="ARBA" id="ARBA00022792"/>
    </source>
</evidence>
<dbReference type="SUPFAM" id="SSF81648">
    <property type="entry name" value="a domain/subunit of cytochrome bc1 complex (Ubiquinol-cytochrome c reductase)"/>
    <property type="match status" value="1"/>
</dbReference>